<name>A0A810MYG2_9ACTN</name>
<proteinExistence type="predicted"/>
<accession>A0A810MYG2</accession>
<dbReference type="Proteomes" id="UP000680866">
    <property type="component" value="Chromosome"/>
</dbReference>
<evidence type="ECO:0000313" key="2">
    <source>
        <dbReference type="EMBL" id="BCJ64425.1"/>
    </source>
</evidence>
<gene>
    <name evidence="2" type="ORF">Prubr_14460</name>
</gene>
<dbReference type="SUPFAM" id="SSF109998">
    <property type="entry name" value="Triger factor/SurA peptide-binding domain-like"/>
    <property type="match status" value="1"/>
</dbReference>
<reference evidence="2" key="1">
    <citation type="submission" date="2020-08" db="EMBL/GenBank/DDBJ databases">
        <title>Whole genome shotgun sequence of Polymorphospora rubra NBRC 101157.</title>
        <authorList>
            <person name="Komaki H."/>
            <person name="Tamura T."/>
        </authorList>
    </citation>
    <scope>NUCLEOTIDE SEQUENCE</scope>
    <source>
        <strain evidence="2">NBRC 101157</strain>
    </source>
</reference>
<feature type="chain" id="PRO_5039730505" description="Lipoprotein" evidence="1">
    <location>
        <begin position="24"/>
        <end position="253"/>
    </location>
</feature>
<dbReference type="PROSITE" id="PS51257">
    <property type="entry name" value="PROKAR_LIPOPROTEIN"/>
    <property type="match status" value="1"/>
</dbReference>
<evidence type="ECO:0008006" key="4">
    <source>
        <dbReference type="Google" id="ProtNLM"/>
    </source>
</evidence>
<dbReference type="AlphaFoldDB" id="A0A810MYG2"/>
<organism evidence="2 3">
    <name type="scientific">Polymorphospora rubra</name>
    <dbReference type="NCBI Taxonomy" id="338584"/>
    <lineage>
        <taxon>Bacteria</taxon>
        <taxon>Bacillati</taxon>
        <taxon>Actinomycetota</taxon>
        <taxon>Actinomycetes</taxon>
        <taxon>Micromonosporales</taxon>
        <taxon>Micromonosporaceae</taxon>
        <taxon>Polymorphospora</taxon>
    </lineage>
</organism>
<dbReference type="InterPro" id="IPR027304">
    <property type="entry name" value="Trigger_fact/SurA_dom_sf"/>
</dbReference>
<evidence type="ECO:0000256" key="1">
    <source>
        <dbReference type="SAM" id="SignalP"/>
    </source>
</evidence>
<keyword evidence="3" id="KW-1185">Reference proteome</keyword>
<keyword evidence="1" id="KW-0732">Signal</keyword>
<dbReference type="EMBL" id="AP023359">
    <property type="protein sequence ID" value="BCJ64425.1"/>
    <property type="molecule type" value="Genomic_DNA"/>
</dbReference>
<feature type="signal peptide" evidence="1">
    <location>
        <begin position="1"/>
        <end position="23"/>
    </location>
</feature>
<dbReference type="RefSeq" id="WP_212822741.1">
    <property type="nucleotide sequence ID" value="NZ_AP023359.1"/>
</dbReference>
<dbReference type="KEGG" id="pry:Prubr_14460"/>
<protein>
    <recommendedName>
        <fullName evidence="4">Lipoprotein</fullName>
    </recommendedName>
</protein>
<evidence type="ECO:0000313" key="3">
    <source>
        <dbReference type="Proteomes" id="UP000680866"/>
    </source>
</evidence>
<sequence length="253" mass="27338">MQRARRLVSIAVIAALGLGGLTACRSQPGVAAYVGDRHITEERVERLYNDALEQLTAAIEQQRAAQPEQSEGPEPTEVTLPITRQDIVVTLVGADLLGGLVREKGLTATPVAVEQVVQQLRLPPTTEFAQLFAEYEGYVQALVGASQPVEPSEADLRDVYDRLAKGGGFRDPAPSFEEFVATLGTQDRQTLSQSIGLRDEVFAQVQKVDATVNPRYAPAQLALVTFQGPDGQPQPLVILPFEAKTAEPAVINR</sequence>